<protein>
    <recommendedName>
        <fullName evidence="1">Reverse transcriptase Ty1/copia-type domain-containing protein</fullName>
    </recommendedName>
</protein>
<organism evidence="2 3">
    <name type="scientific">Microthlaspi erraticum</name>
    <dbReference type="NCBI Taxonomy" id="1685480"/>
    <lineage>
        <taxon>Eukaryota</taxon>
        <taxon>Viridiplantae</taxon>
        <taxon>Streptophyta</taxon>
        <taxon>Embryophyta</taxon>
        <taxon>Tracheophyta</taxon>
        <taxon>Spermatophyta</taxon>
        <taxon>Magnoliopsida</taxon>
        <taxon>eudicotyledons</taxon>
        <taxon>Gunneridae</taxon>
        <taxon>Pentapetalae</taxon>
        <taxon>rosids</taxon>
        <taxon>malvids</taxon>
        <taxon>Brassicales</taxon>
        <taxon>Brassicaceae</taxon>
        <taxon>Coluteocarpeae</taxon>
        <taxon>Microthlaspi</taxon>
    </lineage>
</organism>
<dbReference type="CDD" id="cd09272">
    <property type="entry name" value="RNase_HI_RT_Ty1"/>
    <property type="match status" value="1"/>
</dbReference>
<dbReference type="Pfam" id="PF07727">
    <property type="entry name" value="RVT_2"/>
    <property type="match status" value="1"/>
</dbReference>
<gene>
    <name evidence="2" type="ORF">MERR_LOCUS29518</name>
</gene>
<sequence length="311" mass="34938">MSDIVNLKKQLSSTFEMKDLGAARRILGMEIIRDRVNGTLQLSQSNYLKKVIENFRMTDSKSSQTPIGAHFKLSLVTEDEECIDTEVTPYSSAVGSIMYAMIGSRPDLAYGIGLVSRFMSKPGSIHWEAVKWLLRYIKGSLDVELLYTKDKNLDIQGYCDSDYAADLDKRRSISGYVFTVGGNVVSWKSNLQRVAALSTTEAEYIALTEAVKEGIWLRGLLQDFGFKQEAVKVWCDSQSAICLSKNNLFHERTKHIAVKYYFIRDMIDDGEVEVLKIHTSRNPADILTKVVPVGGVDPEGDIHGRDTKMED</sequence>
<dbReference type="InterPro" id="IPR013103">
    <property type="entry name" value="RVT_2"/>
</dbReference>
<accession>A0A6D2K295</accession>
<evidence type="ECO:0000313" key="3">
    <source>
        <dbReference type="Proteomes" id="UP000467841"/>
    </source>
</evidence>
<name>A0A6D2K295_9BRAS</name>
<evidence type="ECO:0000259" key="1">
    <source>
        <dbReference type="Pfam" id="PF07727"/>
    </source>
</evidence>
<dbReference type="EMBL" id="CACVBM020001265">
    <property type="protein sequence ID" value="CAA7042283.1"/>
    <property type="molecule type" value="Genomic_DNA"/>
</dbReference>
<dbReference type="OrthoDB" id="1104302at2759"/>
<comment type="caution">
    <text evidence="2">The sequence shown here is derived from an EMBL/GenBank/DDBJ whole genome shotgun (WGS) entry which is preliminary data.</text>
</comment>
<dbReference type="Proteomes" id="UP000467841">
    <property type="component" value="Unassembled WGS sequence"/>
</dbReference>
<dbReference type="AlphaFoldDB" id="A0A6D2K295"/>
<feature type="domain" description="Reverse transcriptase Ty1/copia-type" evidence="1">
    <location>
        <begin position="3"/>
        <end position="67"/>
    </location>
</feature>
<dbReference type="SUPFAM" id="SSF56672">
    <property type="entry name" value="DNA/RNA polymerases"/>
    <property type="match status" value="1"/>
</dbReference>
<proteinExistence type="predicted"/>
<dbReference type="InterPro" id="IPR043502">
    <property type="entry name" value="DNA/RNA_pol_sf"/>
</dbReference>
<dbReference type="PANTHER" id="PTHR11439">
    <property type="entry name" value="GAG-POL-RELATED RETROTRANSPOSON"/>
    <property type="match status" value="1"/>
</dbReference>
<evidence type="ECO:0000313" key="2">
    <source>
        <dbReference type="EMBL" id="CAA7042283.1"/>
    </source>
</evidence>
<dbReference type="PANTHER" id="PTHR11439:SF491">
    <property type="entry name" value="INTEGRASE CATALYTIC DOMAIN-CONTAINING PROTEIN"/>
    <property type="match status" value="1"/>
</dbReference>
<reference evidence="2" key="1">
    <citation type="submission" date="2020-01" db="EMBL/GenBank/DDBJ databases">
        <authorList>
            <person name="Mishra B."/>
        </authorList>
    </citation>
    <scope>NUCLEOTIDE SEQUENCE [LARGE SCALE GENOMIC DNA]</scope>
</reference>
<keyword evidence="3" id="KW-1185">Reference proteome</keyword>